<dbReference type="Pfam" id="PF03372">
    <property type="entry name" value="Exo_endo_phos"/>
    <property type="match status" value="1"/>
</dbReference>
<evidence type="ECO:0000313" key="5">
    <source>
        <dbReference type="Proteomes" id="UP001190700"/>
    </source>
</evidence>
<reference evidence="4 5" key="1">
    <citation type="journal article" date="2015" name="Genome Biol. Evol.">
        <title>Comparative Genomics of a Bacterivorous Green Alga Reveals Evolutionary Causalities and Consequences of Phago-Mixotrophic Mode of Nutrition.</title>
        <authorList>
            <person name="Burns J.A."/>
            <person name="Paasch A."/>
            <person name="Narechania A."/>
            <person name="Kim E."/>
        </authorList>
    </citation>
    <scope>NUCLEOTIDE SEQUENCE [LARGE SCALE GENOMIC DNA]</scope>
    <source>
        <strain evidence="4 5">PLY_AMNH</strain>
    </source>
</reference>
<keyword evidence="2" id="KW-0812">Transmembrane</keyword>
<feature type="compositionally biased region" description="Basic and acidic residues" evidence="1">
    <location>
        <begin position="649"/>
        <end position="659"/>
    </location>
</feature>
<dbReference type="PROSITE" id="PS50878">
    <property type="entry name" value="RT_POL"/>
    <property type="match status" value="1"/>
</dbReference>
<dbReference type="PANTHER" id="PTHR33050">
    <property type="entry name" value="REVERSE TRANSCRIPTASE DOMAIN-CONTAINING PROTEIN"/>
    <property type="match status" value="1"/>
</dbReference>
<dbReference type="EMBL" id="LGRX02000220">
    <property type="protein sequence ID" value="KAK3289142.1"/>
    <property type="molecule type" value="Genomic_DNA"/>
</dbReference>
<evidence type="ECO:0000259" key="3">
    <source>
        <dbReference type="PROSITE" id="PS50878"/>
    </source>
</evidence>
<dbReference type="GO" id="GO:0003676">
    <property type="term" value="F:nucleic acid binding"/>
    <property type="evidence" value="ECO:0007669"/>
    <property type="project" value="InterPro"/>
</dbReference>
<dbReference type="InterPro" id="IPR052055">
    <property type="entry name" value="Hepadnavirus_pol/RT"/>
</dbReference>
<dbReference type="InterPro" id="IPR036397">
    <property type="entry name" value="RNaseH_sf"/>
</dbReference>
<keyword evidence="5" id="KW-1185">Reference proteome</keyword>
<accession>A0AAE0LL37</accession>
<dbReference type="CDD" id="cd09275">
    <property type="entry name" value="RNase_HI_RT_DIRS1"/>
    <property type="match status" value="1"/>
</dbReference>
<dbReference type="GO" id="GO:0003824">
    <property type="term" value="F:catalytic activity"/>
    <property type="evidence" value="ECO:0007669"/>
    <property type="project" value="InterPro"/>
</dbReference>
<dbReference type="CDD" id="cd03714">
    <property type="entry name" value="RT_DIRS1"/>
    <property type="match status" value="1"/>
</dbReference>
<dbReference type="PANTHER" id="PTHR33050:SF7">
    <property type="entry name" value="RIBONUCLEASE H"/>
    <property type="match status" value="1"/>
</dbReference>
<dbReference type="Gene3D" id="3.60.10.10">
    <property type="entry name" value="Endonuclease/exonuclease/phosphatase"/>
    <property type="match status" value="1"/>
</dbReference>
<comment type="caution">
    <text evidence="4">The sequence shown here is derived from an EMBL/GenBank/DDBJ whole genome shotgun (WGS) entry which is preliminary data.</text>
</comment>
<dbReference type="InterPro" id="IPR005135">
    <property type="entry name" value="Endo/exonuclease/phosphatase"/>
</dbReference>
<dbReference type="Gene3D" id="3.40.395.10">
    <property type="entry name" value="Adenoviral Proteinase, Chain A"/>
    <property type="match status" value="1"/>
</dbReference>
<dbReference type="InterPro" id="IPR043128">
    <property type="entry name" value="Rev_trsase/Diguanyl_cyclase"/>
</dbReference>
<dbReference type="SUPFAM" id="SSF56219">
    <property type="entry name" value="DNase I-like"/>
    <property type="match status" value="1"/>
</dbReference>
<feature type="region of interest" description="Disordered" evidence="1">
    <location>
        <begin position="1647"/>
        <end position="1673"/>
    </location>
</feature>
<feature type="region of interest" description="Disordered" evidence="1">
    <location>
        <begin position="586"/>
        <end position="703"/>
    </location>
</feature>
<evidence type="ECO:0000256" key="1">
    <source>
        <dbReference type="SAM" id="MobiDB-lite"/>
    </source>
</evidence>
<dbReference type="Gene3D" id="3.30.420.10">
    <property type="entry name" value="Ribonuclease H-like superfamily/Ribonuclease H"/>
    <property type="match status" value="1"/>
</dbReference>
<feature type="transmembrane region" description="Helical" evidence="2">
    <location>
        <begin position="75"/>
        <end position="92"/>
    </location>
</feature>
<dbReference type="InterPro" id="IPR036691">
    <property type="entry name" value="Endo/exonu/phosph_ase_sf"/>
</dbReference>
<feature type="compositionally biased region" description="Basic and acidic residues" evidence="1">
    <location>
        <begin position="672"/>
        <end position="688"/>
    </location>
</feature>
<sequence>MGPGEPPKKRLIWNGRYVNRYLAVRKFKYEGLMMVRDLLDPEGYMWSFDLTSGYHHVELHEDSQKYVAFEWEGRFYQYAVLPFGLAIAPYVFTRITRELARRWRERGAKLIHYLDDFLFFGAALACSLSAFMLQQAAILSDLDASGFLMNVEKSMLTPMQRLPFLGMGIDSLQGVFFAPQQKWESFQKKVSAVLDRRRITARGLASIAEKAMSLRVALGKVSFMLTREMYFVIESVRSWNDYVFVSAEVLAELRFWASLGAEEFTTPIWTLVCAVFTNLIWTDAGGTGWGGWLAACGGRDRQDARGHLSLSEREESSTLRELIGILRTLQSLVRFIVGTAVQLHTDSQPAWRILCKGCSAKSHLHKLAVEIFWWCVTNDVRLQVTWIPRDLNAYADHLAGGGSQDQTGTYPYNTTTKGLFEMKGRLNMHQIQHAHTVYEDNPMPPLVVATMREALKPEDNNKPHTAKALQLLGNSQSFCIPICDGKHWRVVLAGPDKRNDKLKLWIYDSSNGKTNATLRNTKRLTTEITNWAEHLTKKLGKKVTVELMNVGNQNARDHYSCGVWVLLATKAWMHFQTTCPEGHWPTHFREADTDDPTTHPGADGREPQTRATEHKSRTKQPGLWKWLHKPAPKVTSGNSGDEREEQQEMEPRSDGKAEGMAETQPPDNPPARWEKFNDTAQEEARETEQLPCEFQPPPLTEPKKTDIGEDRLHMLTWNVAGQSDACLDLAEVVRKRNQNQLGLQVIVLTEVKHAHDSAMRRFRDMRYTAIGTKTEGQQAEGVTEQEVKGGVVILLSNPYSHAHNHHVVPARHLEGYLLHVVLRLPGDVMYYVLGIYNPPGAEEWKTRSKILKYTTNLLRGTAEKPNEHVVIGGDLNASNTSTGKGVTKTDKQWTKLAEELDLHDVGPPVSTTLNWAKNRNIDRWLAPKNKRAQYETGSSTHLTTRATTKWEEGNRQVAHATIDRAGEAVLDILTRANKCALKDEELPTAVVGGTSNRAATDLLMGKKDRKARDAALLTMRKHKKAKQHLRNPHMEHSTLRDLKEGEMEGPTDRNNADAKEWVTWLTEEAKKERSAAHKVVKQHWKRAKQRHNDKTVKEYWNNQKRYHKRIYAKAQETGHAPTANIQALQDREGNLAVGHMNIANALADHMAHSAPYKMEHRSPPDPNPPPWEDTAQKERLTKAPRPDLTGLDLTISRQGYSKAVHTLNNNKAPGPTRTPNEILKYMPEDFHDALHALMLEMWNSKHVLLTWKRGTFCFHHKKGDVTMQQNYRPIALLEGVFKLYTSQIANMLSTFCETQGILAQAQEGSREKRNTLRQLTRVTNAIEDANVSGRELHGLYVDFKNAYGSVDHNKLLHIMQYLGIPEDLTQAFSQWSELKINLTKSAITGIKNGVSIPEQLHADLKTIGADGKLSHFKILKPDDTYKYLGVLLAFSGKWDKEKEAAREEMNHRIQALLRSPLTPDQKEYSLHSAILGKFRYGLHLGLYKAGEIDDFNKVIGGATKNIQGLPRNGMPNIFTTQEKERFGLGMVPLQAVYAQSIWSGLLEAMHSEEDRGAVRGPAWRQINLRSRLGMSHVSRSTRGLVEYHCTTRMNCTDLDKLWGGHQTKYNTLRKLNAQLRYNITPPGTEGMLRQLQTPVPKIMEQLKGATRRKSDKEMEGTTRKTKAGKIMDGDLPAPPDWQAMCTDQTAKLRVPKDTPTAINFTTCLKLFTHFPDLAFLITQDGQQAISQANIREQCTNAALKADRNAIAKGLAHLYPYLCEAQPRDIAKPGDFYDSSTNRRLKRQYRSIPCAGPLDPHTMRTNLPRLNPATG</sequence>
<feature type="compositionally biased region" description="Basic and acidic residues" evidence="1">
    <location>
        <begin position="1652"/>
        <end position="1662"/>
    </location>
</feature>
<keyword evidence="2" id="KW-1133">Transmembrane helix</keyword>
<evidence type="ECO:0000313" key="4">
    <source>
        <dbReference type="EMBL" id="KAK3289142.1"/>
    </source>
</evidence>
<organism evidence="4 5">
    <name type="scientific">Cymbomonas tetramitiformis</name>
    <dbReference type="NCBI Taxonomy" id="36881"/>
    <lineage>
        <taxon>Eukaryota</taxon>
        <taxon>Viridiplantae</taxon>
        <taxon>Chlorophyta</taxon>
        <taxon>Pyramimonadophyceae</taxon>
        <taxon>Pyramimonadales</taxon>
        <taxon>Pyramimonadaceae</taxon>
        <taxon>Cymbomonas</taxon>
    </lineage>
</organism>
<evidence type="ECO:0000256" key="2">
    <source>
        <dbReference type="SAM" id="Phobius"/>
    </source>
</evidence>
<dbReference type="SUPFAM" id="SSF56672">
    <property type="entry name" value="DNA/RNA polymerases"/>
    <property type="match status" value="1"/>
</dbReference>
<dbReference type="Gene3D" id="3.30.70.270">
    <property type="match status" value="1"/>
</dbReference>
<dbReference type="Gene3D" id="3.10.10.10">
    <property type="entry name" value="HIV Type 1 Reverse Transcriptase, subunit A, domain 1"/>
    <property type="match status" value="1"/>
</dbReference>
<keyword evidence="2" id="KW-0472">Membrane</keyword>
<dbReference type="SUPFAM" id="SSF54001">
    <property type="entry name" value="Cysteine proteinases"/>
    <property type="match status" value="1"/>
</dbReference>
<dbReference type="InterPro" id="IPR038765">
    <property type="entry name" value="Papain-like_cys_pep_sf"/>
</dbReference>
<dbReference type="InterPro" id="IPR000477">
    <property type="entry name" value="RT_dom"/>
</dbReference>
<dbReference type="Pfam" id="PF00078">
    <property type="entry name" value="RVT_1"/>
    <property type="match status" value="2"/>
</dbReference>
<dbReference type="Proteomes" id="UP001190700">
    <property type="component" value="Unassembled WGS sequence"/>
</dbReference>
<gene>
    <name evidence="4" type="ORF">CYMTET_3413</name>
</gene>
<feature type="compositionally biased region" description="Basic and acidic residues" evidence="1">
    <location>
        <begin position="602"/>
        <end position="615"/>
    </location>
</feature>
<proteinExistence type="predicted"/>
<name>A0AAE0LL37_9CHLO</name>
<feature type="domain" description="Reverse transcriptase" evidence="3">
    <location>
        <begin position="1"/>
        <end position="169"/>
    </location>
</feature>
<feature type="region of interest" description="Disordered" evidence="1">
    <location>
        <begin position="1793"/>
        <end position="1814"/>
    </location>
</feature>
<dbReference type="InterPro" id="IPR043502">
    <property type="entry name" value="DNA/RNA_pol_sf"/>
</dbReference>
<protein>
    <recommendedName>
        <fullName evidence="3">Reverse transcriptase domain-containing protein</fullName>
    </recommendedName>
</protein>
<feature type="transmembrane region" description="Helical" evidence="2">
    <location>
        <begin position="113"/>
        <end position="133"/>
    </location>
</feature>